<evidence type="ECO:0000256" key="10">
    <source>
        <dbReference type="ARBA" id="ARBA00025198"/>
    </source>
</evidence>
<dbReference type="GO" id="GO:0009535">
    <property type="term" value="C:chloroplast thylakoid membrane"/>
    <property type="evidence" value="ECO:0007669"/>
    <property type="project" value="UniProtKB-SubCell"/>
</dbReference>
<evidence type="ECO:0000256" key="9">
    <source>
        <dbReference type="ARBA" id="ARBA00023310"/>
    </source>
</evidence>
<reference evidence="13" key="2">
    <citation type="journal article" date="2019" name="Mol. Phylogenet. Evol.">
        <title>Reassessment of the classification of bryopsidales (chlorophyta) based on chloroplast phylogenomic analyses.</title>
        <authorList>
            <person name="Cremen M.C."/>
            <person name="Leliaert F."/>
            <person name="West J."/>
            <person name="Lam D.W."/>
            <person name="Shimada S."/>
            <person name="Lopez-Bautista J.M."/>
            <person name="Verbruggen H."/>
        </authorList>
    </citation>
    <scope>NUCLEOTIDE SEQUENCE</scope>
</reference>
<evidence type="ECO:0000313" key="13">
    <source>
        <dbReference type="EMBL" id="AYC65747.1"/>
    </source>
</evidence>
<keyword evidence="9 11" id="KW-0066">ATP synthesis</keyword>
<dbReference type="GO" id="GO:0046933">
    <property type="term" value="F:proton-transporting ATP synthase activity, rotational mechanism"/>
    <property type="evidence" value="ECO:0007669"/>
    <property type="project" value="UniProtKB-UniRule"/>
</dbReference>
<dbReference type="EMBL" id="MH591113">
    <property type="protein sequence ID" value="AYC65747.1"/>
    <property type="molecule type" value="Genomic_DNA"/>
</dbReference>
<evidence type="ECO:0000256" key="4">
    <source>
        <dbReference type="ARBA" id="ARBA00022692"/>
    </source>
</evidence>
<keyword evidence="2 11" id="KW-0813">Transport</keyword>
<evidence type="ECO:0000256" key="2">
    <source>
        <dbReference type="ARBA" id="ARBA00022448"/>
    </source>
</evidence>
<dbReference type="AlphaFoldDB" id="A0A386B272"/>
<evidence type="ECO:0000256" key="7">
    <source>
        <dbReference type="ARBA" id="ARBA00023065"/>
    </source>
</evidence>
<name>A0A386B272_9CHLO</name>
<comment type="miscellaneous">
    <text evidence="11">In plastids the F-type ATPase is also known as CF(1)CF(0).</text>
</comment>
<comment type="similarity">
    <text evidence="11 12">Belongs to the ATPase B chain family.</text>
</comment>
<evidence type="ECO:0000256" key="5">
    <source>
        <dbReference type="ARBA" id="ARBA00022781"/>
    </source>
</evidence>
<keyword evidence="13" id="KW-0150">Chloroplast</keyword>
<keyword evidence="4 11" id="KW-0812">Transmembrane</keyword>
<gene>
    <name evidence="11 13" type="primary">atpF</name>
</gene>
<sequence>MTVGVYKQIFLKRILLIIIVIFFVGKTVKSLLSKRQKSILRNLRQSKRTKIEVKQSLLDVQTKIGKVSEEALEIQQNTDESIRQQKEQYQTQMLTDLQRLEEFQKSTINFQQRQIRKQISQKIIDSTVQKVDKKLKDNFNEAIKKVVSFWSVEKFKNL</sequence>
<dbReference type="PANTHER" id="PTHR34264">
    <property type="entry name" value="ATP SYNTHASE SUBUNIT B, CHLOROPLASTIC"/>
    <property type="match status" value="1"/>
</dbReference>
<evidence type="ECO:0000256" key="12">
    <source>
        <dbReference type="RuleBase" id="RU003848"/>
    </source>
</evidence>
<keyword evidence="6 11" id="KW-1133">Transmembrane helix</keyword>
<keyword evidence="3 11" id="KW-0138">CF(0)</keyword>
<organism evidence="13">
    <name type="scientific">Udotea sp. TZ0819</name>
    <dbReference type="NCBI Taxonomy" id="2364085"/>
    <lineage>
        <taxon>Eukaryota</taxon>
        <taxon>Viridiplantae</taxon>
        <taxon>Chlorophyta</taxon>
        <taxon>core chlorophytes</taxon>
        <taxon>Ulvophyceae</taxon>
        <taxon>TCBD clade</taxon>
        <taxon>Bryopsidales</taxon>
        <taxon>Halimedineae</taxon>
        <taxon>Halimedaceae</taxon>
        <taxon>Udoteae</taxon>
        <taxon>Udotea</taxon>
    </lineage>
</organism>
<comment type="subcellular location">
    <subcellularLocation>
        <location evidence="1">Membrane</location>
        <topology evidence="1">Single-pass membrane protein</topology>
    </subcellularLocation>
    <subcellularLocation>
        <location evidence="11">Plastid</location>
        <location evidence="11">Chloroplast thylakoid membrane</location>
        <topology evidence="11">Single-pass membrane protein</topology>
    </subcellularLocation>
</comment>
<comment type="function">
    <text evidence="10 11">F(1)F(0) ATP synthase produces ATP from ADP in the presence of a proton or sodium gradient. F-type ATPases consist of two structural domains, F(1) containing the extramembraneous catalytic core and F(0) containing the membrane proton channel, linked together by a central stalk and a peripheral stalk. During catalysis, ATP synthesis in the catalytic domain of F(1) is coupled via a rotary mechanism of the central stalk subunits to proton translocation.</text>
</comment>
<keyword evidence="11" id="KW-0793">Thylakoid</keyword>
<evidence type="ECO:0000256" key="8">
    <source>
        <dbReference type="ARBA" id="ARBA00023136"/>
    </source>
</evidence>
<dbReference type="PANTHER" id="PTHR34264:SF3">
    <property type="entry name" value="ATP SYNTHASE SUBUNIT B, CHLOROPLASTIC"/>
    <property type="match status" value="1"/>
</dbReference>
<keyword evidence="5 11" id="KW-0375">Hydrogen ion transport</keyword>
<dbReference type="HAMAP" id="MF_01398">
    <property type="entry name" value="ATP_synth_b_bprime"/>
    <property type="match status" value="1"/>
</dbReference>
<accession>A0A386B272</accession>
<evidence type="ECO:0000256" key="3">
    <source>
        <dbReference type="ARBA" id="ARBA00022547"/>
    </source>
</evidence>
<dbReference type="GO" id="GO:0045259">
    <property type="term" value="C:proton-transporting ATP synthase complex"/>
    <property type="evidence" value="ECO:0007669"/>
    <property type="project" value="UniProtKB-KW"/>
</dbReference>
<comment type="subunit">
    <text evidence="11">F-type ATPases have 2 components, F(1) - the catalytic core - and F(0) - the membrane proton channel. F(1) has five subunits: alpha(3), beta(3), gamma(1), delta(1), epsilon(1). F(0) has four main subunits: a(1), b(1), b'(1) and c(10-14). The alpha and beta chains form an alternating ring which encloses part of the gamma chain. F(1) is attached to F(0) by a central stalk formed by the gamma and epsilon chains, while a peripheral stalk is formed by the delta, b and b' chains.</text>
</comment>
<comment type="function">
    <text evidence="11">Component of the F(0) channel, it forms part of the peripheral stalk, linking F(1) to F(0).</text>
</comment>
<evidence type="ECO:0000256" key="6">
    <source>
        <dbReference type="ARBA" id="ARBA00022989"/>
    </source>
</evidence>
<geneLocation type="chloroplast" evidence="13"/>
<keyword evidence="8 11" id="KW-0472">Membrane</keyword>
<dbReference type="InterPro" id="IPR002146">
    <property type="entry name" value="ATP_synth_b/b'su_bac/chlpt"/>
</dbReference>
<reference evidence="13" key="1">
    <citation type="submission" date="2018-07" db="EMBL/GenBank/DDBJ databases">
        <authorList>
            <person name="Quirk P.G."/>
            <person name="Krulwich T.A."/>
        </authorList>
    </citation>
    <scope>NUCLEOTIDE SEQUENCE</scope>
</reference>
<keyword evidence="7 11" id="KW-0406">Ion transport</keyword>
<keyword evidence="13" id="KW-0934">Plastid</keyword>
<evidence type="ECO:0000256" key="11">
    <source>
        <dbReference type="HAMAP-Rule" id="MF_01398"/>
    </source>
</evidence>
<proteinExistence type="inferred from homology"/>
<evidence type="ECO:0000256" key="1">
    <source>
        <dbReference type="ARBA" id="ARBA00004167"/>
    </source>
</evidence>
<protein>
    <recommendedName>
        <fullName evidence="11">ATP synthase subunit b, chloroplastic</fullName>
    </recommendedName>
    <alternativeName>
        <fullName evidence="11">ATP synthase F(0) sector subunit b</fullName>
    </alternativeName>
    <alternativeName>
        <fullName evidence="11">ATPase subunit I</fullName>
    </alternativeName>
</protein>
<dbReference type="Pfam" id="PF00430">
    <property type="entry name" value="ATP-synt_B"/>
    <property type="match status" value="1"/>
</dbReference>